<dbReference type="SUPFAM" id="SSF117281">
    <property type="entry name" value="Kelch motif"/>
    <property type="match status" value="1"/>
</dbReference>
<dbReference type="PANTHER" id="PTHR24414:SF23">
    <property type="entry name" value="F-BOX_KELCH-REPEAT PROTEIN SKIP6"/>
    <property type="match status" value="1"/>
</dbReference>
<sequence length="469" mass="51644">MNPVFFSLLQLFVLHNDKRRGKNNERNKMSAALVSSRLQSLPLQVFSEIAEFLGAKQIGELSFVCRTFNAIVQSWKAAESVSGPSQHPLAVLMQRRGFYWLLKEGLYFSKTFSSTASAVQLTIEAGGFDAEVATELGDSAPPAIAAESIIYDRSHAATVMVGRAIYRFGGRILSGRLRTRTCYVIDPVARTARSLPPMMAVRSAAAAVAIGHRIYIFGGFDGNSEQNTMEVFDTVSESWLRFDSVTHEWGREGEDDNSNCSSSAEVRTTATRYARMPFAINEHAAVAVEPHYVLLLGGTINRSQPNEESTSWVKLYNVKTSQWEQDLPSMPYSRFLGCATYRVCNGHHTVTYCGGKPLPQAPSRVKEPDTMTLSWSGEGDDDGVNAMRAAQWNATTSQVDGLVQLLNASAVLYNYFDSSRPEMTPLRAIAGTHAYTRALRQGKNDVAEPQWCRAKATPTGTIFGVCCVE</sequence>
<dbReference type="Pfam" id="PF01344">
    <property type="entry name" value="Kelch_1"/>
    <property type="match status" value="1"/>
</dbReference>
<organism evidence="2 3">
    <name type="scientific">Bodo saltans</name>
    <name type="common">Flagellated protozoan</name>
    <dbReference type="NCBI Taxonomy" id="75058"/>
    <lineage>
        <taxon>Eukaryota</taxon>
        <taxon>Discoba</taxon>
        <taxon>Euglenozoa</taxon>
        <taxon>Kinetoplastea</taxon>
        <taxon>Metakinetoplastina</taxon>
        <taxon>Eubodonida</taxon>
        <taxon>Bodonidae</taxon>
        <taxon>Bodo</taxon>
    </lineage>
</organism>
<dbReference type="InterPro" id="IPR050354">
    <property type="entry name" value="F-box/kelch-repeat_ARATH"/>
</dbReference>
<dbReference type="Pfam" id="PF00646">
    <property type="entry name" value="F-box"/>
    <property type="match status" value="1"/>
</dbReference>
<dbReference type="InterPro" id="IPR015915">
    <property type="entry name" value="Kelch-typ_b-propeller"/>
</dbReference>
<name>A0A0S4JK01_BODSA</name>
<evidence type="ECO:0000259" key="1">
    <source>
        <dbReference type="PROSITE" id="PS50181"/>
    </source>
</evidence>
<dbReference type="OrthoDB" id="45365at2759"/>
<dbReference type="PANTHER" id="PTHR24414">
    <property type="entry name" value="F-BOX/KELCH-REPEAT PROTEIN SKIP4"/>
    <property type="match status" value="1"/>
</dbReference>
<dbReference type="PROSITE" id="PS50181">
    <property type="entry name" value="FBOX"/>
    <property type="match status" value="1"/>
</dbReference>
<dbReference type="SUPFAM" id="SSF81383">
    <property type="entry name" value="F-box domain"/>
    <property type="match status" value="1"/>
</dbReference>
<dbReference type="Gene3D" id="2.120.10.80">
    <property type="entry name" value="Kelch-type beta propeller"/>
    <property type="match status" value="1"/>
</dbReference>
<dbReference type="VEuPathDB" id="TriTrypDB:BSAL_34335"/>
<dbReference type="EMBL" id="CYKH01001973">
    <property type="protein sequence ID" value="CUG91828.1"/>
    <property type="molecule type" value="Genomic_DNA"/>
</dbReference>
<feature type="domain" description="F-box" evidence="1">
    <location>
        <begin position="35"/>
        <end position="81"/>
    </location>
</feature>
<evidence type="ECO:0000313" key="3">
    <source>
        <dbReference type="Proteomes" id="UP000051952"/>
    </source>
</evidence>
<gene>
    <name evidence="2" type="ORF">BSAL_34335</name>
</gene>
<dbReference type="InterPro" id="IPR036047">
    <property type="entry name" value="F-box-like_dom_sf"/>
</dbReference>
<proteinExistence type="predicted"/>
<keyword evidence="3" id="KW-1185">Reference proteome</keyword>
<dbReference type="Proteomes" id="UP000051952">
    <property type="component" value="Unassembled WGS sequence"/>
</dbReference>
<dbReference type="InterPro" id="IPR006652">
    <property type="entry name" value="Kelch_1"/>
</dbReference>
<dbReference type="AlphaFoldDB" id="A0A0S4JK01"/>
<dbReference type="InterPro" id="IPR001810">
    <property type="entry name" value="F-box_dom"/>
</dbReference>
<evidence type="ECO:0000313" key="2">
    <source>
        <dbReference type="EMBL" id="CUG91828.1"/>
    </source>
</evidence>
<accession>A0A0S4JK01</accession>
<reference evidence="3" key="1">
    <citation type="submission" date="2015-09" db="EMBL/GenBank/DDBJ databases">
        <authorList>
            <consortium name="Pathogen Informatics"/>
        </authorList>
    </citation>
    <scope>NUCLEOTIDE SEQUENCE [LARGE SCALE GENOMIC DNA]</scope>
    <source>
        <strain evidence="3">Lake Konstanz</strain>
    </source>
</reference>
<protein>
    <recommendedName>
        <fullName evidence="1">F-box domain-containing protein</fullName>
    </recommendedName>
</protein>
<dbReference type="SMART" id="SM00612">
    <property type="entry name" value="Kelch"/>
    <property type="match status" value="3"/>
</dbReference>